<dbReference type="PRINTS" id="PR00926">
    <property type="entry name" value="MITOCARRIER"/>
</dbReference>
<evidence type="ECO:0000256" key="7">
    <source>
        <dbReference type="ARBA" id="ARBA00022737"/>
    </source>
</evidence>
<evidence type="ECO:0000256" key="3">
    <source>
        <dbReference type="ARBA" id="ARBA00006375"/>
    </source>
</evidence>
<evidence type="ECO:0000313" key="15">
    <source>
        <dbReference type="Proteomes" id="UP001497600"/>
    </source>
</evidence>
<organism evidence="14 15">
    <name type="scientific">[Candida] anglica</name>
    <dbReference type="NCBI Taxonomy" id="148631"/>
    <lineage>
        <taxon>Eukaryota</taxon>
        <taxon>Fungi</taxon>
        <taxon>Dikarya</taxon>
        <taxon>Ascomycota</taxon>
        <taxon>Saccharomycotina</taxon>
        <taxon>Pichiomycetes</taxon>
        <taxon>Debaryomycetaceae</taxon>
        <taxon>Kurtzmaniella</taxon>
    </lineage>
</organism>
<comment type="similarity">
    <text evidence="3 13">Belongs to the mitochondrial carrier (TC 2.A.29) family.</text>
</comment>
<dbReference type="InterPro" id="IPR018108">
    <property type="entry name" value="MCP_transmembrane"/>
</dbReference>
<keyword evidence="6 12" id="KW-0812">Transmembrane</keyword>
<reference evidence="14 15" key="1">
    <citation type="submission" date="2024-01" db="EMBL/GenBank/DDBJ databases">
        <authorList>
            <consortium name="Genoscope - CEA"/>
            <person name="William W."/>
        </authorList>
    </citation>
    <scope>NUCLEOTIDE SEQUENCE [LARGE SCALE GENOMIC DNA]</scope>
    <source>
        <strain evidence="14 15">29B2s-10</strain>
    </source>
</reference>
<accession>A0ABP0E9K7</accession>
<dbReference type="InterPro" id="IPR023395">
    <property type="entry name" value="MCP_dom_sf"/>
</dbReference>
<feature type="repeat" description="Solcar" evidence="12">
    <location>
        <begin position="219"/>
        <end position="306"/>
    </location>
</feature>
<gene>
    <name evidence="14" type="primary">ORT1</name>
    <name evidence="14" type="ORF">CAAN4_B02058</name>
</gene>
<dbReference type="InterPro" id="IPR050567">
    <property type="entry name" value="Mitochondrial_Carrier"/>
</dbReference>
<dbReference type="PROSITE" id="PS50920">
    <property type="entry name" value="SOLCAR"/>
    <property type="match status" value="3"/>
</dbReference>
<dbReference type="PANTHER" id="PTHR45624">
    <property type="entry name" value="MITOCHONDRIAL BASIC AMINO ACIDS TRANSPORTER-RELATED"/>
    <property type="match status" value="1"/>
</dbReference>
<keyword evidence="8" id="KW-0999">Mitochondrion inner membrane</keyword>
<dbReference type="EMBL" id="OZ004254">
    <property type="protein sequence ID" value="CAK7895801.1"/>
    <property type="molecule type" value="Genomic_DNA"/>
</dbReference>
<dbReference type="Proteomes" id="UP001497600">
    <property type="component" value="Chromosome B"/>
</dbReference>
<evidence type="ECO:0000256" key="6">
    <source>
        <dbReference type="ARBA" id="ARBA00022692"/>
    </source>
</evidence>
<evidence type="ECO:0000256" key="12">
    <source>
        <dbReference type="PROSITE-ProRule" id="PRU00282"/>
    </source>
</evidence>
<keyword evidence="9" id="KW-1133">Transmembrane helix</keyword>
<evidence type="ECO:0000256" key="9">
    <source>
        <dbReference type="ARBA" id="ARBA00022989"/>
    </source>
</evidence>
<comment type="function">
    <text evidence="1">Mitochondrial transporter that mediates uptake of thiamine pyrophosphate (ThPP) into mitochondria.</text>
</comment>
<protein>
    <recommendedName>
        <fullName evidence="4">Mitochondrial thiamine pyrophosphate carrier 1</fullName>
    </recommendedName>
</protein>
<dbReference type="Pfam" id="PF00153">
    <property type="entry name" value="Mito_carr"/>
    <property type="match status" value="3"/>
</dbReference>
<feature type="repeat" description="Solcar" evidence="12">
    <location>
        <begin position="19"/>
        <end position="105"/>
    </location>
</feature>
<evidence type="ECO:0000256" key="4">
    <source>
        <dbReference type="ARBA" id="ARBA00021935"/>
    </source>
</evidence>
<evidence type="ECO:0000256" key="11">
    <source>
        <dbReference type="ARBA" id="ARBA00023136"/>
    </source>
</evidence>
<dbReference type="SUPFAM" id="SSF103506">
    <property type="entry name" value="Mitochondrial carrier"/>
    <property type="match status" value="1"/>
</dbReference>
<feature type="repeat" description="Solcar" evidence="12">
    <location>
        <begin position="117"/>
        <end position="209"/>
    </location>
</feature>
<comment type="subcellular location">
    <subcellularLocation>
        <location evidence="2">Mitochondrion inner membrane</location>
        <topology evidence="2">Multi-pass membrane protein</topology>
    </subcellularLocation>
</comment>
<evidence type="ECO:0000256" key="2">
    <source>
        <dbReference type="ARBA" id="ARBA00004448"/>
    </source>
</evidence>
<evidence type="ECO:0000256" key="8">
    <source>
        <dbReference type="ARBA" id="ARBA00022792"/>
    </source>
</evidence>
<evidence type="ECO:0000256" key="1">
    <source>
        <dbReference type="ARBA" id="ARBA00002238"/>
    </source>
</evidence>
<evidence type="ECO:0000256" key="13">
    <source>
        <dbReference type="RuleBase" id="RU000488"/>
    </source>
</evidence>
<evidence type="ECO:0000256" key="5">
    <source>
        <dbReference type="ARBA" id="ARBA00022448"/>
    </source>
</evidence>
<keyword evidence="7" id="KW-0677">Repeat</keyword>
<name>A0ABP0E9K7_9ASCO</name>
<evidence type="ECO:0000313" key="14">
    <source>
        <dbReference type="EMBL" id="CAK7895801.1"/>
    </source>
</evidence>
<keyword evidence="10" id="KW-0496">Mitochondrion</keyword>
<evidence type="ECO:0000256" key="10">
    <source>
        <dbReference type="ARBA" id="ARBA00023128"/>
    </source>
</evidence>
<proteinExistence type="inferred from homology"/>
<keyword evidence="15" id="KW-1185">Reference proteome</keyword>
<dbReference type="Gene3D" id="1.50.40.10">
    <property type="entry name" value="Mitochondrial carrier domain"/>
    <property type="match status" value="1"/>
</dbReference>
<dbReference type="InterPro" id="IPR002067">
    <property type="entry name" value="MCP"/>
</dbReference>
<keyword evidence="11 12" id="KW-0472">Membrane</keyword>
<sequence length="309" mass="33616">MALYTEEIALDNIANDSTLDPVNEIMYGAISGMLGKVVEYPFDTIKVRLQSATSTSSLSTYQCIAQTYSNEGIIKGFYQGIKAPLLGACLETSILFASYNFTANIFTKYLQVPEHELPLWSVCASGGSAGFGASFILTPIELVKCKLQVQNVTPGLHAKPSGNIYTTVIKEVIAKEGIPGLWQGLSSTLVREVIGTAIWFGTYEYATSIFKKRNENGKNNDLDLVLSGALAGIVFNFSTFPADTIKSNIQTQELGPKSSGFFKVGRMLCQRPGGLKNLYNGLGITLLRAAPANAIIFYSYELLKRNIQL</sequence>
<keyword evidence="5 13" id="KW-0813">Transport</keyword>
<dbReference type="PANTHER" id="PTHR45624:SF31">
    <property type="entry name" value="MITOCHONDRIAL ORNITHINE TRANSPORTER 1"/>
    <property type="match status" value="1"/>
</dbReference>